<comment type="caution">
    <text evidence="1">The sequence shown here is derived from an EMBL/GenBank/DDBJ whole genome shotgun (WGS) entry which is preliminary data.</text>
</comment>
<dbReference type="Proteomes" id="UP000325333">
    <property type="component" value="Unassembled WGS sequence"/>
</dbReference>
<evidence type="ECO:0000313" key="1">
    <source>
        <dbReference type="EMBL" id="KAA1052609.1"/>
    </source>
</evidence>
<name>A0A5B0KJY5_9PROT</name>
<sequence length="46" mass="5349">MIARLSTTRPGEQCRDRAFTRMNAIFGRILLFFVINGRLYECIVAK</sequence>
<dbReference type="AlphaFoldDB" id="A0A5B0KJY5"/>
<accession>A0A5B0KJY5</accession>
<reference evidence="1 2" key="1">
    <citation type="submission" date="2019-07" db="EMBL/GenBank/DDBJ databases">
        <title>Genome sequencing of the stress-tolerant strain Azospirillum brasilense Az19.</title>
        <authorList>
            <person name="Maroniche G.A."/>
            <person name="Garcia J.E."/>
            <person name="Pagnussat L."/>
            <person name="Amenta M."/>
            <person name="Creus C.M."/>
        </authorList>
    </citation>
    <scope>NUCLEOTIDE SEQUENCE [LARGE SCALE GENOMIC DNA]</scope>
    <source>
        <strain evidence="1 2">Az19</strain>
    </source>
</reference>
<dbReference type="EMBL" id="VEWN01000023">
    <property type="protein sequence ID" value="KAA1052609.1"/>
    <property type="molecule type" value="Genomic_DNA"/>
</dbReference>
<gene>
    <name evidence="1" type="ORF">FH063_004171</name>
</gene>
<organism evidence="1 2">
    <name type="scientific">Azospirillum argentinense</name>
    <dbReference type="NCBI Taxonomy" id="2970906"/>
    <lineage>
        <taxon>Bacteria</taxon>
        <taxon>Pseudomonadati</taxon>
        <taxon>Pseudomonadota</taxon>
        <taxon>Alphaproteobacteria</taxon>
        <taxon>Rhodospirillales</taxon>
        <taxon>Azospirillaceae</taxon>
        <taxon>Azospirillum</taxon>
    </lineage>
</organism>
<evidence type="ECO:0000313" key="2">
    <source>
        <dbReference type="Proteomes" id="UP000325333"/>
    </source>
</evidence>
<proteinExistence type="predicted"/>
<protein>
    <submittedName>
        <fullName evidence="1">Uncharacterized protein</fullName>
    </submittedName>
</protein>